<evidence type="ECO:0000313" key="1">
    <source>
        <dbReference type="EMBL" id="CAA2409788.1"/>
    </source>
</evidence>
<sequence>MEPDAACAVVDDRLKVGFGLLAPMLEDTAPRVLQTAVLLQANTMVGSNGAMLIETFHGIDLPPGIMVPRATALAISKCPKKLAQFGFSQNSVTFYYEDGSFIKSQLFSGQYPDYRAVFSDNCNYWPLPDGFFEGIKAIETFSKASTNVVEFTSEGMRVFAEDGRTESGAFEIEGLPPNRRFNIDFLKISMSVLHRIDLATDESALMFLSEDGNTRGVIKGLR</sequence>
<organism evidence="1 2">
    <name type="scientific">Xanthomonas phage Suba</name>
    <dbReference type="NCBI Taxonomy" id="2674975"/>
    <lineage>
        <taxon>Viruses</taxon>
        <taxon>Duplodnaviria</taxon>
        <taxon>Heunggongvirae</taxon>
        <taxon>Uroviricota</taxon>
        <taxon>Caudoviricetes</taxon>
        <taxon>Stanbaylleyvirinae</taxon>
        <taxon>Subavirus</taxon>
        <taxon>Subavirus suba</taxon>
    </lineage>
</organism>
<dbReference type="EMBL" id="LR743530">
    <property type="protein sequence ID" value="CAA2409788.1"/>
    <property type="molecule type" value="Genomic_DNA"/>
</dbReference>
<keyword evidence="2" id="KW-1185">Reference proteome</keyword>
<dbReference type="Gene3D" id="3.10.150.10">
    <property type="entry name" value="DNA Polymerase III, subunit A, domain 2"/>
    <property type="match status" value="1"/>
</dbReference>
<dbReference type="KEGG" id="vg:79707316"/>
<accession>A0A679K1N7</accession>
<proteinExistence type="predicted"/>
<name>A0A679K1N7_9CAUD</name>
<reference evidence="1 2" key="1">
    <citation type="submission" date="2019-12" db="EMBL/GenBank/DDBJ databases">
        <authorList>
            <person name="Ansaldi M."/>
            <person name="Clavijo F."/>
        </authorList>
    </citation>
    <scope>NUCLEOTIDE SEQUENCE [LARGE SCALE GENOMIC DNA]</scope>
</reference>
<dbReference type="GeneID" id="79707316"/>
<dbReference type="Proteomes" id="UP000464334">
    <property type="component" value="Chromosome"/>
</dbReference>
<protein>
    <submittedName>
        <fullName evidence="1">Phage DNA polymerase III beta subunit</fullName>
    </submittedName>
</protein>
<dbReference type="RefSeq" id="YP_010742776.1">
    <property type="nucleotide sequence ID" value="NC_073092.1"/>
</dbReference>
<evidence type="ECO:0000313" key="2">
    <source>
        <dbReference type="Proteomes" id="UP000464334"/>
    </source>
</evidence>